<dbReference type="PROSITE" id="PS50006">
    <property type="entry name" value="FHA_DOMAIN"/>
    <property type="match status" value="1"/>
</dbReference>
<evidence type="ECO:0000256" key="5">
    <source>
        <dbReference type="ARBA" id="ARBA00022777"/>
    </source>
</evidence>
<evidence type="ECO:0000256" key="3">
    <source>
        <dbReference type="ARBA" id="ARBA00022679"/>
    </source>
</evidence>
<accession>A0A3S1DAW4</accession>
<keyword evidence="6 9" id="KW-0067">ATP-binding</keyword>
<dbReference type="Pfam" id="PF00069">
    <property type="entry name" value="Pkinase"/>
    <property type="match status" value="1"/>
</dbReference>
<evidence type="ECO:0000259" key="12">
    <source>
        <dbReference type="PROSITE" id="PS50011"/>
    </source>
</evidence>
<keyword evidence="3" id="KW-0808">Transferase</keyword>
<evidence type="ECO:0000256" key="2">
    <source>
        <dbReference type="ARBA" id="ARBA00022527"/>
    </source>
</evidence>
<feature type="binding site" evidence="9">
    <location>
        <position position="41"/>
    </location>
    <ligand>
        <name>ATP</name>
        <dbReference type="ChEBI" id="CHEBI:30616"/>
    </ligand>
</feature>
<keyword evidence="2" id="KW-0723">Serine/threonine-protein kinase</keyword>
<dbReference type="PANTHER" id="PTHR24363:SF0">
    <property type="entry name" value="SERINE_THREONINE KINASE LIKE DOMAIN CONTAINING 1"/>
    <property type="match status" value="1"/>
</dbReference>
<dbReference type="CDD" id="cd14014">
    <property type="entry name" value="STKc_PknB_like"/>
    <property type="match status" value="1"/>
</dbReference>
<dbReference type="Gene3D" id="3.30.200.20">
    <property type="entry name" value="Phosphorylase Kinase, domain 1"/>
    <property type="match status" value="1"/>
</dbReference>
<proteinExistence type="predicted"/>
<reference evidence="13" key="2">
    <citation type="journal article" date="2019" name="Genome Biol. Evol.">
        <title>Day and night: Metabolic profiles and evolutionary relationships of six axenic non-marine cyanobacteria.</title>
        <authorList>
            <person name="Will S.E."/>
            <person name="Henke P."/>
            <person name="Boedeker C."/>
            <person name="Huang S."/>
            <person name="Brinkmann H."/>
            <person name="Rohde M."/>
            <person name="Jarek M."/>
            <person name="Friedl T."/>
            <person name="Seufert S."/>
            <person name="Schumacher M."/>
            <person name="Overmann J."/>
            <person name="Neumann-Schaal M."/>
            <person name="Petersen J."/>
        </authorList>
    </citation>
    <scope>NUCLEOTIDE SEQUENCE [LARGE SCALE GENOMIC DNA]</scope>
    <source>
        <strain evidence="13">PCC 7102</strain>
    </source>
</reference>
<dbReference type="InterPro" id="IPR000719">
    <property type="entry name" value="Prot_kinase_dom"/>
</dbReference>
<evidence type="ECO:0000256" key="1">
    <source>
        <dbReference type="ARBA" id="ARBA00012513"/>
    </source>
</evidence>
<dbReference type="PROSITE" id="PS50011">
    <property type="entry name" value="PROTEIN_KINASE_DOM"/>
    <property type="match status" value="1"/>
</dbReference>
<dbReference type="InterPro" id="IPR017441">
    <property type="entry name" value="Protein_kinase_ATP_BS"/>
</dbReference>
<name>A0A3S1DAW4_9CYAN</name>
<feature type="region of interest" description="Disordered" evidence="10">
    <location>
        <begin position="437"/>
        <end position="463"/>
    </location>
</feature>
<comment type="catalytic activity">
    <reaction evidence="7">
        <text>L-threonyl-[protein] + ATP = O-phospho-L-threonyl-[protein] + ADP + H(+)</text>
        <dbReference type="Rhea" id="RHEA:46608"/>
        <dbReference type="Rhea" id="RHEA-COMP:11060"/>
        <dbReference type="Rhea" id="RHEA-COMP:11605"/>
        <dbReference type="ChEBI" id="CHEBI:15378"/>
        <dbReference type="ChEBI" id="CHEBI:30013"/>
        <dbReference type="ChEBI" id="CHEBI:30616"/>
        <dbReference type="ChEBI" id="CHEBI:61977"/>
        <dbReference type="ChEBI" id="CHEBI:456216"/>
        <dbReference type="EC" id="2.7.11.1"/>
    </reaction>
</comment>
<evidence type="ECO:0000256" key="7">
    <source>
        <dbReference type="ARBA" id="ARBA00047899"/>
    </source>
</evidence>
<keyword evidence="4 9" id="KW-0547">Nucleotide-binding</keyword>
<dbReference type="InterPro" id="IPR008984">
    <property type="entry name" value="SMAD_FHA_dom_sf"/>
</dbReference>
<dbReference type="Pfam" id="PF00498">
    <property type="entry name" value="FHA"/>
    <property type="match status" value="1"/>
</dbReference>
<dbReference type="EC" id="2.7.11.1" evidence="1"/>
<dbReference type="GO" id="GO:0004674">
    <property type="term" value="F:protein serine/threonine kinase activity"/>
    <property type="evidence" value="ECO:0007669"/>
    <property type="project" value="UniProtKB-KW"/>
</dbReference>
<gene>
    <name evidence="13" type="ORF">DSM106972_028700</name>
</gene>
<keyword evidence="14" id="KW-1185">Reference proteome</keyword>
<comment type="caution">
    <text evidence="13">The sequence shown here is derived from an EMBL/GenBank/DDBJ whole genome shotgun (WGS) entry which is preliminary data.</text>
</comment>
<comment type="catalytic activity">
    <reaction evidence="8">
        <text>L-seryl-[protein] + ATP = O-phospho-L-seryl-[protein] + ADP + H(+)</text>
        <dbReference type="Rhea" id="RHEA:17989"/>
        <dbReference type="Rhea" id="RHEA-COMP:9863"/>
        <dbReference type="Rhea" id="RHEA-COMP:11604"/>
        <dbReference type="ChEBI" id="CHEBI:15378"/>
        <dbReference type="ChEBI" id="CHEBI:29999"/>
        <dbReference type="ChEBI" id="CHEBI:30616"/>
        <dbReference type="ChEBI" id="CHEBI:83421"/>
        <dbReference type="ChEBI" id="CHEBI:456216"/>
        <dbReference type="EC" id="2.7.11.1"/>
    </reaction>
</comment>
<sequence length="593" mass="65993">MIGQLLAGHYRVIKVLGEGGFGQTYIVEDIHLPGHPQCVLKHLKPSCTDPQVLETSRKLFQREASCLQHLGTFDQIPRLLAFFEENQEFYLILELIIGHTLSHELIPGVMWTEGQVLSMLLELLNILEVVHSQGVIHRDIKPDNIIRRASDQKLVLIDFGAIKQIRSTAVASHQQRVTITVGTPGYMPSEQIRRLPRPSSDIYALGMMGIQALTGVNPRSLQDDPNTGETLWQHLVPVTPGLAAVLDKMTRYHFKDRYQTVQEVKYALQELRNLVEAPTVTIKAPSPTPQTHDLHELTLSWYENGELKSCTIEENRESKNQGRIRIGRDPQLCDVVIPDVSVSGLHAEIFFNTVKQKFYLRNLRQQNPPIVDGNLLLAGEMPLANKSNIRLGRQQLKVSAITVKQVLNEEPVRPSNVDISQITQTTQTTNNVISHTPEISSQPVSEPITKTAPPQKLVYSHRSGKDASTRAVISAPKRKPLILGMSMAAAISTVGGFVCLQTGSAGKNYSEQSFISQQPKLCRVITPTGGNYAAKLRPEPQTEVGAIKQLNPGEKVLFMKVKGDFVQVRLADGTQGWVFIDQMQRCDTLHGKS</sequence>
<dbReference type="AlphaFoldDB" id="A0A3S1DAW4"/>
<dbReference type="InterPro" id="IPR011009">
    <property type="entry name" value="Kinase-like_dom_sf"/>
</dbReference>
<organism evidence="13 14">
    <name type="scientific">Dulcicalothrix desertica PCC 7102</name>
    <dbReference type="NCBI Taxonomy" id="232991"/>
    <lineage>
        <taxon>Bacteria</taxon>
        <taxon>Bacillati</taxon>
        <taxon>Cyanobacteriota</taxon>
        <taxon>Cyanophyceae</taxon>
        <taxon>Nostocales</taxon>
        <taxon>Calotrichaceae</taxon>
        <taxon>Dulcicalothrix</taxon>
    </lineage>
</organism>
<dbReference type="RefSeq" id="WP_127081404.1">
    <property type="nucleotide sequence ID" value="NZ_RSCL01000006.1"/>
</dbReference>
<evidence type="ECO:0000256" key="6">
    <source>
        <dbReference type="ARBA" id="ARBA00022840"/>
    </source>
</evidence>
<evidence type="ECO:0000313" key="14">
    <source>
        <dbReference type="Proteomes" id="UP000271624"/>
    </source>
</evidence>
<dbReference type="CDD" id="cd00060">
    <property type="entry name" value="FHA"/>
    <property type="match status" value="1"/>
</dbReference>
<dbReference type="PANTHER" id="PTHR24363">
    <property type="entry name" value="SERINE/THREONINE PROTEIN KINASE"/>
    <property type="match status" value="1"/>
</dbReference>
<dbReference type="PROSITE" id="PS00107">
    <property type="entry name" value="PROTEIN_KINASE_ATP"/>
    <property type="match status" value="1"/>
</dbReference>
<dbReference type="Proteomes" id="UP000271624">
    <property type="component" value="Unassembled WGS sequence"/>
</dbReference>
<feature type="domain" description="Protein kinase" evidence="12">
    <location>
        <begin position="10"/>
        <end position="269"/>
    </location>
</feature>
<feature type="domain" description="FHA" evidence="11">
    <location>
        <begin position="324"/>
        <end position="376"/>
    </location>
</feature>
<dbReference type="Gene3D" id="2.60.200.20">
    <property type="match status" value="1"/>
</dbReference>
<evidence type="ECO:0000256" key="4">
    <source>
        <dbReference type="ARBA" id="ARBA00022741"/>
    </source>
</evidence>
<evidence type="ECO:0000259" key="11">
    <source>
        <dbReference type="PROSITE" id="PS50006"/>
    </source>
</evidence>
<dbReference type="InterPro" id="IPR000253">
    <property type="entry name" value="FHA_dom"/>
</dbReference>
<evidence type="ECO:0000256" key="8">
    <source>
        <dbReference type="ARBA" id="ARBA00048679"/>
    </source>
</evidence>
<keyword evidence="5" id="KW-0418">Kinase</keyword>
<dbReference type="SUPFAM" id="SSF56112">
    <property type="entry name" value="Protein kinase-like (PK-like)"/>
    <property type="match status" value="1"/>
</dbReference>
<evidence type="ECO:0000256" key="9">
    <source>
        <dbReference type="PROSITE-ProRule" id="PRU10141"/>
    </source>
</evidence>
<dbReference type="SUPFAM" id="SSF49879">
    <property type="entry name" value="SMAD/FHA domain"/>
    <property type="match status" value="1"/>
</dbReference>
<dbReference type="OrthoDB" id="468998at2"/>
<dbReference type="SMART" id="SM00220">
    <property type="entry name" value="S_TKc"/>
    <property type="match status" value="1"/>
</dbReference>
<reference evidence="13" key="1">
    <citation type="submission" date="2018-12" db="EMBL/GenBank/DDBJ databases">
        <authorList>
            <person name="Will S."/>
            <person name="Neumann-Schaal M."/>
            <person name="Henke P."/>
        </authorList>
    </citation>
    <scope>NUCLEOTIDE SEQUENCE</scope>
    <source>
        <strain evidence="13">PCC 7102</strain>
    </source>
</reference>
<dbReference type="SMART" id="SM00240">
    <property type="entry name" value="FHA"/>
    <property type="match status" value="1"/>
</dbReference>
<dbReference type="GO" id="GO:0005524">
    <property type="term" value="F:ATP binding"/>
    <property type="evidence" value="ECO:0007669"/>
    <property type="project" value="UniProtKB-UniRule"/>
</dbReference>
<dbReference type="Gene3D" id="2.30.30.40">
    <property type="entry name" value="SH3 Domains"/>
    <property type="match status" value="1"/>
</dbReference>
<dbReference type="Gene3D" id="1.10.510.10">
    <property type="entry name" value="Transferase(Phosphotransferase) domain 1"/>
    <property type="match status" value="1"/>
</dbReference>
<evidence type="ECO:0000313" key="13">
    <source>
        <dbReference type="EMBL" id="RUT06613.1"/>
    </source>
</evidence>
<evidence type="ECO:0000256" key="10">
    <source>
        <dbReference type="SAM" id="MobiDB-lite"/>
    </source>
</evidence>
<protein>
    <recommendedName>
        <fullName evidence="1">non-specific serine/threonine protein kinase</fullName>
        <ecNumber evidence="1">2.7.11.1</ecNumber>
    </recommendedName>
</protein>
<dbReference type="EMBL" id="RSCL01000006">
    <property type="protein sequence ID" value="RUT06613.1"/>
    <property type="molecule type" value="Genomic_DNA"/>
</dbReference>